<dbReference type="Pfam" id="PF13302">
    <property type="entry name" value="Acetyltransf_3"/>
    <property type="match status" value="1"/>
</dbReference>
<dbReference type="Gene3D" id="3.40.50.720">
    <property type="entry name" value="NAD(P)-binding Rossmann-like Domain"/>
    <property type="match status" value="1"/>
</dbReference>
<dbReference type="GO" id="GO:0043758">
    <property type="term" value="F:acetate-CoA ligase (ADP-forming) activity"/>
    <property type="evidence" value="ECO:0007669"/>
    <property type="project" value="InterPro"/>
</dbReference>
<evidence type="ECO:0000259" key="4">
    <source>
        <dbReference type="PROSITE" id="PS51186"/>
    </source>
</evidence>
<dbReference type="AlphaFoldDB" id="A0A380TK99"/>
<sequence length="892" mass="94834">MSIRNLDCLFKPRAVALFGASKERGTIGAVLSRNLLNSGFEGPVMPVNPRHAAIEGVLAYPDAAALPLVPDLAVIATPPASVPDLIGALAARGTRAAVVISAGFGERGDADGLALRQAMLDAARPHTLRICGPNCLGVMVPAVGLNAGFAHTRARPGRLAFVAQSGAIVTSVLDWASARGIGFTHFVSLGDMSDVDFGDMLDYLAGEGDVRGILLYIEAITNARKFMSAARAAARLKPVIVVKAGRYPASAQAVASHTGALAGHDAVYDAAFRRAGMLRVDDIGGLFGAVETLGMGPPGKGDRLTVLTNGGGLGIMALDALFAHGGSLAQLSPETVARLDAILPPTWSHGNPVDIIGDASAERYRKALAVLLEDPTADAILVLKCPTAVSAGDNVAAAVITELKERRARVFTCWLGEEDARKPREMFGAARIPTYYTPERAVHAFMDLVDYRRNQEALTQTPPSVPEDFEPDVASARATIKAALDAGREWLSEPEAKAVLAAYGVPVVAPKIAATPQAAAAAAAALAGPVVLKILSPDITHKSDVGGVVLDLRAPTAVREAAEAMLERVGHALPQARIDGFTVQPMVERPDAFELLVGLTEDPDFGPVVLFGHGGTAAEVIADRAIALPPLNMHLARAAMARTRVHKLLKGFRGRPAAALDDVALTLIKVAQMAIDSADIIEVDINPLLADEFGVLALDARIRVRRSDAPPARRLAIRPYPKELEETVSLPDGRSFVLRPVLPEDEPAFVGLFSKLTQEDIRMRFFAPKRSLTHESAARMTQIDYDREMALVLAQPGLAGRAEIFGVVNISADPDGERAEYAILIRSDMCGLGLGPLLMRRIIDYARQRGIREICGDVLRENKPMLKVCELFNFTRTPKPGDLGVIEVRLVL</sequence>
<gene>
    <name evidence="5" type="primary">pka</name>
    <name evidence="5" type="ORF">DF3PB_770010</name>
</gene>
<accession>A0A380TK99</accession>
<reference evidence="5" key="1">
    <citation type="submission" date="2018-07" db="EMBL/GenBank/DDBJ databases">
        <authorList>
            <person name="Quirk P.G."/>
            <person name="Krulwich T.A."/>
        </authorList>
    </citation>
    <scope>NUCLEOTIDE SEQUENCE</scope>
</reference>
<dbReference type="SMR" id="A0A380TK99"/>
<dbReference type="PROSITE" id="PS51186">
    <property type="entry name" value="GNAT"/>
    <property type="match status" value="1"/>
</dbReference>
<dbReference type="SUPFAM" id="SSF55729">
    <property type="entry name" value="Acyl-CoA N-acyltransferases (Nat)"/>
    <property type="match status" value="1"/>
</dbReference>
<dbReference type="FunFam" id="3.30.1490.20:FF:000020">
    <property type="entry name" value="Protein lysine acetyltransferase"/>
    <property type="match status" value="1"/>
</dbReference>
<dbReference type="GO" id="GO:0005524">
    <property type="term" value="F:ATP binding"/>
    <property type="evidence" value="ECO:0007669"/>
    <property type="project" value="UniProtKB-KW"/>
</dbReference>
<dbReference type="PANTHER" id="PTHR43334:SF1">
    <property type="entry name" value="3-HYDROXYPROPIONATE--COA LIGASE [ADP-FORMING]"/>
    <property type="match status" value="1"/>
</dbReference>
<dbReference type="Pfam" id="PF13549">
    <property type="entry name" value="ATP-grasp_5"/>
    <property type="match status" value="1"/>
</dbReference>
<dbReference type="EC" id="2.3.1.-" evidence="5"/>
<dbReference type="Pfam" id="PF13380">
    <property type="entry name" value="CoA_binding_2"/>
    <property type="match status" value="1"/>
</dbReference>
<dbReference type="SUPFAM" id="SSF56059">
    <property type="entry name" value="Glutathione synthetase ATP-binding domain-like"/>
    <property type="match status" value="1"/>
</dbReference>
<dbReference type="InterPro" id="IPR043938">
    <property type="entry name" value="Ligase_CoA_dom"/>
</dbReference>
<evidence type="ECO:0000256" key="2">
    <source>
        <dbReference type="ARBA" id="ARBA00022741"/>
    </source>
</evidence>
<dbReference type="GO" id="GO:0016747">
    <property type="term" value="F:acyltransferase activity, transferring groups other than amino-acyl groups"/>
    <property type="evidence" value="ECO:0007669"/>
    <property type="project" value="InterPro"/>
</dbReference>
<dbReference type="Pfam" id="PF13607">
    <property type="entry name" value="Succ_CoA_lig"/>
    <property type="match status" value="1"/>
</dbReference>
<protein>
    <submittedName>
        <fullName evidence="5">Protein lysine acetyltransferase Pka</fullName>
        <ecNumber evidence="5">2.3.1.-</ecNumber>
    </submittedName>
</protein>
<dbReference type="PANTHER" id="PTHR43334">
    <property type="entry name" value="ACETATE--COA LIGASE [ADP-FORMING]"/>
    <property type="match status" value="1"/>
</dbReference>
<evidence type="ECO:0000256" key="3">
    <source>
        <dbReference type="ARBA" id="ARBA00022840"/>
    </source>
</evidence>
<keyword evidence="5" id="KW-0808">Transferase</keyword>
<dbReference type="InterPro" id="IPR036291">
    <property type="entry name" value="NAD(P)-bd_dom_sf"/>
</dbReference>
<evidence type="ECO:0000256" key="1">
    <source>
        <dbReference type="ARBA" id="ARBA00022598"/>
    </source>
</evidence>
<dbReference type="Gene3D" id="3.40.50.261">
    <property type="entry name" value="Succinyl-CoA synthetase domains"/>
    <property type="match status" value="2"/>
</dbReference>
<evidence type="ECO:0000313" key="5">
    <source>
        <dbReference type="EMBL" id="SUS08598.1"/>
    </source>
</evidence>
<organism evidence="5">
    <name type="scientific">metagenome</name>
    <dbReference type="NCBI Taxonomy" id="256318"/>
    <lineage>
        <taxon>unclassified sequences</taxon>
        <taxon>metagenomes</taxon>
    </lineage>
</organism>
<keyword evidence="3" id="KW-0067">ATP-binding</keyword>
<dbReference type="EMBL" id="UIDG01000631">
    <property type="protein sequence ID" value="SUS08598.1"/>
    <property type="molecule type" value="Genomic_DNA"/>
</dbReference>
<keyword evidence="1" id="KW-0436">Ligase</keyword>
<dbReference type="Gene3D" id="3.30.470.20">
    <property type="entry name" value="ATP-grasp fold, B domain"/>
    <property type="match status" value="1"/>
</dbReference>
<dbReference type="InterPro" id="IPR051538">
    <property type="entry name" value="Acyl-CoA_Synth/Transferase"/>
</dbReference>
<dbReference type="Gene3D" id="3.30.1490.20">
    <property type="entry name" value="ATP-grasp fold, A domain"/>
    <property type="match status" value="1"/>
</dbReference>
<dbReference type="InterPro" id="IPR000182">
    <property type="entry name" value="GNAT_dom"/>
</dbReference>
<dbReference type="Gene3D" id="3.40.630.30">
    <property type="match status" value="1"/>
</dbReference>
<dbReference type="SMART" id="SM00881">
    <property type="entry name" value="CoA_binding"/>
    <property type="match status" value="1"/>
</dbReference>
<name>A0A380TK99_9ZZZZ</name>
<dbReference type="SUPFAM" id="SSF52210">
    <property type="entry name" value="Succinyl-CoA synthetase domains"/>
    <property type="match status" value="2"/>
</dbReference>
<dbReference type="Pfam" id="PF19045">
    <property type="entry name" value="Ligase_CoA_2"/>
    <property type="match status" value="1"/>
</dbReference>
<dbReference type="SUPFAM" id="SSF51735">
    <property type="entry name" value="NAD(P)-binding Rossmann-fold domains"/>
    <property type="match status" value="1"/>
</dbReference>
<dbReference type="InterPro" id="IPR013815">
    <property type="entry name" value="ATP_grasp_subdomain_1"/>
</dbReference>
<dbReference type="InterPro" id="IPR032875">
    <property type="entry name" value="Succ_CoA_lig_flav_dom"/>
</dbReference>
<proteinExistence type="predicted"/>
<feature type="domain" description="N-acetyltransferase" evidence="4">
    <location>
        <begin position="736"/>
        <end position="892"/>
    </location>
</feature>
<dbReference type="InterPro" id="IPR016102">
    <property type="entry name" value="Succinyl-CoA_synth-like"/>
</dbReference>
<dbReference type="InterPro" id="IPR003781">
    <property type="entry name" value="CoA-bd"/>
</dbReference>
<dbReference type="InterPro" id="IPR016181">
    <property type="entry name" value="Acyl_CoA_acyltransferase"/>
</dbReference>
<keyword evidence="5" id="KW-0012">Acyltransferase</keyword>
<keyword evidence="2" id="KW-0547">Nucleotide-binding</keyword>